<feature type="transmembrane region" description="Helical" evidence="6">
    <location>
        <begin position="100"/>
        <end position="121"/>
    </location>
</feature>
<evidence type="ECO:0000256" key="6">
    <source>
        <dbReference type="SAM" id="Phobius"/>
    </source>
</evidence>
<dbReference type="Gene3D" id="3.30.870.10">
    <property type="entry name" value="Endonuclease Chain A"/>
    <property type="match status" value="2"/>
</dbReference>
<evidence type="ECO:0000259" key="7">
    <source>
        <dbReference type="PROSITE" id="PS50035"/>
    </source>
</evidence>
<comment type="subcellular location">
    <subcellularLocation>
        <location evidence="2">Secreted</location>
    </subcellularLocation>
</comment>
<dbReference type="GO" id="GO:0005576">
    <property type="term" value="C:extracellular region"/>
    <property type="evidence" value="ECO:0007669"/>
    <property type="project" value="UniProtKB-SubCell"/>
</dbReference>
<evidence type="ECO:0000256" key="2">
    <source>
        <dbReference type="ARBA" id="ARBA00004613"/>
    </source>
</evidence>
<evidence type="ECO:0000313" key="9">
    <source>
        <dbReference type="Proteomes" id="UP000199435"/>
    </source>
</evidence>
<evidence type="ECO:0000256" key="1">
    <source>
        <dbReference type="ARBA" id="ARBA00003145"/>
    </source>
</evidence>
<dbReference type="GO" id="GO:0032049">
    <property type="term" value="P:cardiolipin biosynthetic process"/>
    <property type="evidence" value="ECO:0007669"/>
    <property type="project" value="UniProtKB-ARBA"/>
</dbReference>
<dbReference type="EMBL" id="FMAH01000003">
    <property type="protein sequence ID" value="SCB13955.1"/>
    <property type="molecule type" value="Genomic_DNA"/>
</dbReference>
<dbReference type="AlphaFoldDB" id="A0A1C3UEX2"/>
<name>A0A1C3UEX2_9HYPH</name>
<gene>
    <name evidence="8" type="ORF">GA0061102_1003122</name>
</gene>
<dbReference type="PANTHER" id="PTHR21248">
    <property type="entry name" value="CARDIOLIPIN SYNTHASE"/>
    <property type="match status" value="1"/>
</dbReference>
<keyword evidence="6" id="KW-0812">Transmembrane</keyword>
<reference evidence="9" key="1">
    <citation type="submission" date="2016-08" db="EMBL/GenBank/DDBJ databases">
        <authorList>
            <person name="Varghese N."/>
            <person name="Submissions Spin"/>
        </authorList>
    </citation>
    <scope>NUCLEOTIDE SEQUENCE [LARGE SCALE GENOMIC DNA]</scope>
    <source>
        <strain evidence="9">HAMBI 2971</strain>
    </source>
</reference>
<dbReference type="CDD" id="cd09163">
    <property type="entry name" value="PLDc_CLS_unchar2_2"/>
    <property type="match status" value="1"/>
</dbReference>
<keyword evidence="9" id="KW-1185">Reference proteome</keyword>
<comment type="function">
    <text evidence="1">Could be a virulence factor.</text>
</comment>
<keyword evidence="6" id="KW-1133">Transmembrane helix</keyword>
<feature type="domain" description="PLD phosphodiesterase" evidence="7">
    <location>
        <begin position="283"/>
        <end position="310"/>
    </location>
</feature>
<dbReference type="GO" id="GO:0008808">
    <property type="term" value="F:cardiolipin synthase activity"/>
    <property type="evidence" value="ECO:0007669"/>
    <property type="project" value="TreeGrafter"/>
</dbReference>
<dbReference type="STRING" id="411945.GA0061102_1003122"/>
<sequence>MEHKLPWWTVAKQPKRDQYARGGNPVQLKISNKSGFRTENEYALKIVRQLIAAFAVEYILRGMIDLVAAHWGQILAVLSIAMGAAAAIHAAMTKEDVRAAIGWVGVVILSPIIGALLYAVAGINRIRRASLSSQRDALFRESATGELASFDAKDEQVRRLFGDRFDSMKTLGDRVVRYTMSTGNTIEMLTSGDAAYAAMKAAIDGAERSILMETYIFDRDPIGFRIADALIEAAKRGVSVRVLIDAVGARYSVPSIMGYLSEGGVDVDVFNGNVIIGLRLPYANLRTHRKILSIDGRIAFTGGMNIRQGFTREFAHEHSARDMHFCVTGPAVADLFNTAAEDWRFTTGEVLDGGEWRIAAPSNEPGAPVFMRVVASGPDRSLETNHKMLVGALSVAHKTIRIMSPYFLPDRELISALVTAARRGVEVDIVVPTANNLVLVDRAMTAQFDQMLKNYCRIWRAEGPFNHSKLLAIDGTWAYVGSSNLDPRSLRLNFEVDLEVLDRGFAGTIDAHIGAILETAHPVDLEKLRARPFIVRLIEKVLWLGSPYL</sequence>
<dbReference type="PANTHER" id="PTHR21248:SF22">
    <property type="entry name" value="PHOSPHOLIPASE D"/>
    <property type="match status" value="1"/>
</dbReference>
<dbReference type="SUPFAM" id="SSF56024">
    <property type="entry name" value="Phospholipase D/nuclease"/>
    <property type="match status" value="2"/>
</dbReference>
<proteinExistence type="predicted"/>
<keyword evidence="4" id="KW-0964">Secreted</keyword>
<dbReference type="Proteomes" id="UP000199435">
    <property type="component" value="Unassembled WGS sequence"/>
</dbReference>
<evidence type="ECO:0000256" key="3">
    <source>
        <dbReference type="ARBA" id="ARBA00018392"/>
    </source>
</evidence>
<feature type="transmembrane region" description="Helical" evidence="6">
    <location>
        <begin position="67"/>
        <end position="88"/>
    </location>
</feature>
<dbReference type="InterPro" id="IPR001736">
    <property type="entry name" value="PLipase_D/transphosphatidylase"/>
</dbReference>
<dbReference type="GO" id="GO:0016020">
    <property type="term" value="C:membrane"/>
    <property type="evidence" value="ECO:0007669"/>
    <property type="project" value="TreeGrafter"/>
</dbReference>
<protein>
    <recommendedName>
        <fullName evidence="3">Phospholipase D</fullName>
    </recommendedName>
    <alternativeName>
        <fullName evidence="5">Choline phosphatase</fullName>
    </alternativeName>
</protein>
<evidence type="ECO:0000256" key="5">
    <source>
        <dbReference type="ARBA" id="ARBA00029594"/>
    </source>
</evidence>
<dbReference type="SMART" id="SM00155">
    <property type="entry name" value="PLDc"/>
    <property type="match status" value="2"/>
</dbReference>
<organism evidence="8 9">
    <name type="scientific">Rhizobium miluonense</name>
    <dbReference type="NCBI Taxonomy" id="411945"/>
    <lineage>
        <taxon>Bacteria</taxon>
        <taxon>Pseudomonadati</taxon>
        <taxon>Pseudomonadota</taxon>
        <taxon>Alphaproteobacteria</taxon>
        <taxon>Hyphomicrobiales</taxon>
        <taxon>Rhizobiaceae</taxon>
        <taxon>Rhizobium/Agrobacterium group</taxon>
        <taxon>Rhizobium</taxon>
    </lineage>
</organism>
<dbReference type="Pfam" id="PF13091">
    <property type="entry name" value="PLDc_2"/>
    <property type="match status" value="2"/>
</dbReference>
<accession>A0A1C3UEX2</accession>
<feature type="domain" description="PLD phosphodiesterase" evidence="7">
    <location>
        <begin position="462"/>
        <end position="489"/>
    </location>
</feature>
<dbReference type="InterPro" id="IPR025202">
    <property type="entry name" value="PLD-like_dom"/>
</dbReference>
<dbReference type="PROSITE" id="PS50035">
    <property type="entry name" value="PLD"/>
    <property type="match status" value="2"/>
</dbReference>
<evidence type="ECO:0000256" key="4">
    <source>
        <dbReference type="ARBA" id="ARBA00022525"/>
    </source>
</evidence>
<keyword evidence="6" id="KW-0472">Membrane</keyword>
<evidence type="ECO:0000313" key="8">
    <source>
        <dbReference type="EMBL" id="SCB13955.1"/>
    </source>
</evidence>